<reference evidence="2 3" key="1">
    <citation type="journal article" date="2020" name="bioRxiv">
        <title>Sequence and annotation of 42 cannabis genomes reveals extensive copy number variation in cannabinoid synthesis and pathogen resistance genes.</title>
        <authorList>
            <person name="Mckernan K.J."/>
            <person name="Helbert Y."/>
            <person name="Kane L.T."/>
            <person name="Ebling H."/>
            <person name="Zhang L."/>
            <person name="Liu B."/>
            <person name="Eaton Z."/>
            <person name="Mclaughlin S."/>
            <person name="Kingan S."/>
            <person name="Baybayan P."/>
            <person name="Concepcion G."/>
            <person name="Jordan M."/>
            <person name="Riva A."/>
            <person name="Barbazuk W."/>
            <person name="Harkins T."/>
        </authorList>
    </citation>
    <scope>NUCLEOTIDE SEQUENCE [LARGE SCALE GENOMIC DNA]</scope>
    <source>
        <strain evidence="3">cv. Jamaican Lion 4</strain>
        <tissue evidence="2">Leaf</tissue>
    </source>
</reference>
<evidence type="ECO:0000313" key="3">
    <source>
        <dbReference type="Proteomes" id="UP000583929"/>
    </source>
</evidence>
<keyword evidence="3" id="KW-1185">Reference proteome</keyword>
<evidence type="ECO:0000256" key="1">
    <source>
        <dbReference type="SAM" id="MobiDB-lite"/>
    </source>
</evidence>
<proteinExistence type="predicted"/>
<feature type="compositionally biased region" description="Basic and acidic residues" evidence="1">
    <location>
        <begin position="188"/>
        <end position="199"/>
    </location>
</feature>
<gene>
    <name evidence="2" type="ORF">G4B88_007817</name>
</gene>
<dbReference type="EMBL" id="JAATIQ010000341">
    <property type="protein sequence ID" value="KAF4360751.1"/>
    <property type="molecule type" value="Genomic_DNA"/>
</dbReference>
<protein>
    <submittedName>
        <fullName evidence="2">Uncharacterized protein</fullName>
    </submittedName>
</protein>
<organism evidence="2 3">
    <name type="scientific">Cannabis sativa</name>
    <name type="common">Hemp</name>
    <name type="synonym">Marijuana</name>
    <dbReference type="NCBI Taxonomy" id="3483"/>
    <lineage>
        <taxon>Eukaryota</taxon>
        <taxon>Viridiplantae</taxon>
        <taxon>Streptophyta</taxon>
        <taxon>Embryophyta</taxon>
        <taxon>Tracheophyta</taxon>
        <taxon>Spermatophyta</taxon>
        <taxon>Magnoliopsida</taxon>
        <taxon>eudicotyledons</taxon>
        <taxon>Gunneridae</taxon>
        <taxon>Pentapetalae</taxon>
        <taxon>rosids</taxon>
        <taxon>fabids</taxon>
        <taxon>Rosales</taxon>
        <taxon>Cannabaceae</taxon>
        <taxon>Cannabis</taxon>
    </lineage>
</organism>
<sequence length="232" mass="25597">MKKEKMVEKEGSRSSIDILPLGLINITPARLSNIGPLLAYCPKLPRILSYGENPMSAKSYNNAESLVWKRKKIHSNKADHKLQKTTDLYLFPTGTRITAVTSCRLCVHEYLSRSSPFPRLGALGPLSSLFSTFTGNFSSSSSFLGTLVPHSPSSPQPLPPFSSYSPSPSPSSPWRREQLTKSPSPRSLSRENHYVERQSGKLSPRTLADWRGCVLSTRTSVSLSSKETGNQT</sequence>
<feature type="region of interest" description="Disordered" evidence="1">
    <location>
        <begin position="148"/>
        <end position="202"/>
    </location>
</feature>
<dbReference type="Proteomes" id="UP000583929">
    <property type="component" value="Unassembled WGS sequence"/>
</dbReference>
<evidence type="ECO:0000313" key="2">
    <source>
        <dbReference type="EMBL" id="KAF4360751.1"/>
    </source>
</evidence>
<dbReference type="AlphaFoldDB" id="A0A7J6EQT4"/>
<accession>A0A7J6EQT4</accession>
<comment type="caution">
    <text evidence="2">The sequence shown here is derived from an EMBL/GenBank/DDBJ whole genome shotgun (WGS) entry which is preliminary data.</text>
</comment>
<name>A0A7J6EQT4_CANSA</name>